<dbReference type="GO" id="GO:0003968">
    <property type="term" value="F:RNA-directed RNA polymerase activity"/>
    <property type="evidence" value="ECO:0007669"/>
    <property type="project" value="UniProtKB-KW"/>
</dbReference>
<dbReference type="Pfam" id="PF05183">
    <property type="entry name" value="RdRP"/>
    <property type="match status" value="1"/>
</dbReference>
<dbReference type="STRING" id="27342.A0A0H2RY44"/>
<dbReference type="FunCoup" id="A0A0H2RY44">
    <property type="interactions" value="5"/>
</dbReference>
<evidence type="ECO:0000313" key="5">
    <source>
        <dbReference type="Proteomes" id="UP000053477"/>
    </source>
</evidence>
<name>A0A0H2RY44_9AGAM</name>
<keyword evidence="1" id="KW-0696">RNA-directed RNA polymerase</keyword>
<accession>A0A0H2RY44</accession>
<protein>
    <recommendedName>
        <fullName evidence="1">RNA-dependent RNA polymerase</fullName>
        <ecNumber evidence="1">2.7.7.48</ecNumber>
    </recommendedName>
</protein>
<comment type="similarity">
    <text evidence="1">Belongs to the RdRP family.</text>
</comment>
<feature type="domain" description="RDRP core" evidence="3">
    <location>
        <begin position="424"/>
        <end position="1016"/>
    </location>
</feature>
<dbReference type="GO" id="GO:0031380">
    <property type="term" value="C:nuclear RNA-directed RNA polymerase complex"/>
    <property type="evidence" value="ECO:0007669"/>
    <property type="project" value="TreeGrafter"/>
</dbReference>
<dbReference type="OrthoDB" id="6513042at2759"/>
<dbReference type="GO" id="GO:0030422">
    <property type="term" value="P:siRNA processing"/>
    <property type="evidence" value="ECO:0007669"/>
    <property type="project" value="TreeGrafter"/>
</dbReference>
<dbReference type="PANTHER" id="PTHR23079:SF55">
    <property type="entry name" value="RNA-DIRECTED RNA POLYMERASE"/>
    <property type="match status" value="1"/>
</dbReference>
<organism evidence="4 5">
    <name type="scientific">Schizopora paradoxa</name>
    <dbReference type="NCBI Taxonomy" id="27342"/>
    <lineage>
        <taxon>Eukaryota</taxon>
        <taxon>Fungi</taxon>
        <taxon>Dikarya</taxon>
        <taxon>Basidiomycota</taxon>
        <taxon>Agaricomycotina</taxon>
        <taxon>Agaricomycetes</taxon>
        <taxon>Hymenochaetales</taxon>
        <taxon>Schizoporaceae</taxon>
        <taxon>Schizopora</taxon>
    </lineage>
</organism>
<keyword evidence="1" id="KW-0808">Transferase</keyword>
<dbReference type="PANTHER" id="PTHR23079">
    <property type="entry name" value="RNA-DEPENDENT RNA POLYMERASE"/>
    <property type="match status" value="1"/>
</dbReference>
<gene>
    <name evidence="4" type="ORF">SCHPADRAFT_937362</name>
</gene>
<dbReference type="InterPro" id="IPR007855">
    <property type="entry name" value="RDRP"/>
</dbReference>
<dbReference type="EMBL" id="KQ085909">
    <property type="protein sequence ID" value="KLO16990.1"/>
    <property type="molecule type" value="Genomic_DNA"/>
</dbReference>
<dbReference type="GO" id="GO:0003723">
    <property type="term" value="F:RNA binding"/>
    <property type="evidence" value="ECO:0007669"/>
    <property type="project" value="UniProtKB-KW"/>
</dbReference>
<keyword evidence="1" id="KW-0548">Nucleotidyltransferase</keyword>
<evidence type="ECO:0000256" key="2">
    <source>
        <dbReference type="SAM" id="MobiDB-lite"/>
    </source>
</evidence>
<feature type="region of interest" description="Disordered" evidence="2">
    <location>
        <begin position="1021"/>
        <end position="1055"/>
    </location>
</feature>
<evidence type="ECO:0000256" key="1">
    <source>
        <dbReference type="RuleBase" id="RU363098"/>
    </source>
</evidence>
<evidence type="ECO:0000259" key="3">
    <source>
        <dbReference type="Pfam" id="PF05183"/>
    </source>
</evidence>
<evidence type="ECO:0000313" key="4">
    <source>
        <dbReference type="EMBL" id="KLO16990.1"/>
    </source>
</evidence>
<sequence>MEIFMEDIAFSVHALNITIAISETIHGPAFEQFNVDGPVNFDVFIHRKKSYKRGDKSRSYKTGCITFPTEELGARFLDDHRCGRISMILGGRPIICRRSKFSPRPQVLGRIRRTPFTSPEILRERVTMQEEFRDVSEISAVQFGWDCRDDTFSVEWDRRALGRAHISRFDEGGRRLIVELGQDESTLRKESIIITFSQISAAYSNKFSGFPAVFLTLRIPPLFLAAESLTGLQATQGKSNIRRRTSLLDADHARVAPFVSTSMRLVFSNVEELNKFQRNWASSKIRHKLTIYDFLVEKRNLFSDENLKRLEMWMKQLEWPLAFHIHALITSDQALDPQELSDLQPHIDRLRVTEGAHFVSSIIPLFRVELEKQWYTDGWESHEPAGRCFTRILEEQLKRKGPISDIPRAVGAAEGIFNCFHVTITPTQMLLYGPYPERTNRVTRRFVLAADRFLRVNFVDEAGLQLRFDKEVDSETFIKERVGRILKYGITVGGRRFEFLAYSQSALKDHAVWFVTPFWDDESQSTVDAAAIRGELGQFVDNPYDAKLVLCPARFAARMSQAFTSTDMSVTVRADEIVIEPDIVNLDTGYCFTDGIGSISEELAFQIIQKLRRLKRRGLAGDDGSGTPVKAFQIRFRGSKGMVAVNHLLKGKILVLRPSMIKFDAYNTSDIGIASYFARPSRLFLNRPLIMLLEGLGVPCSVFLDFQRKAVQKARDAEHSIEDSRKLLEEYGLGASFRLPSVLQNLASLDCDIGSHFEKDVMKLAVFHVLRELKHRARIPIPGYTLVGVADIHQYLQEGQVFICIQERNEECKYLEGPVLVTRSPVIHPGDVQIAHAIGPPPPGSPFAIEPLQNTVVFSTLGNRPLPSCLGGGDLDGDVYNVTVDDRLHPPKTYPPAGYEPAKRRELDRPSTIDDVADFVVDYIISDNLGVIAKRWMVIADQSDNGIFDVDCMKLSKLHSDAVDYPKTGSPVPLKDIPKDRGGLPDWCQPEIIASGPNDKTYYTSKTALGVLYRDIHLHDPTSRRRKRRRRGRGRQRVGGVDSHLSGDDDDDELENELSGQIDSLTVDEGSVYEAIISRTKALVPDRPLDERYRTLVEDIFVTFASQLEHICASHTLSNRNERLSEVEAILGVISERTSQPRRRKELMSKLREHTAQLVIDIRWEFQMGEVEHGNPRNRLTLALTALDFAIERIREKEFGARSFWWICLGAIFEAIRLIEEGSVKAA</sequence>
<reference evidence="4 5" key="1">
    <citation type="submission" date="2015-04" db="EMBL/GenBank/DDBJ databases">
        <title>Complete genome sequence of Schizopora paradoxa KUC8140, a cosmopolitan wood degrader in East Asia.</title>
        <authorList>
            <consortium name="DOE Joint Genome Institute"/>
            <person name="Min B."/>
            <person name="Park H."/>
            <person name="Jang Y."/>
            <person name="Kim J.-J."/>
            <person name="Kim K.H."/>
            <person name="Pangilinan J."/>
            <person name="Lipzen A."/>
            <person name="Riley R."/>
            <person name="Grigoriev I.V."/>
            <person name="Spatafora J.W."/>
            <person name="Choi I.-G."/>
        </authorList>
    </citation>
    <scope>NUCLEOTIDE SEQUENCE [LARGE SCALE GENOMIC DNA]</scope>
    <source>
        <strain evidence="4 5">KUC8140</strain>
    </source>
</reference>
<dbReference type="EC" id="2.7.7.48" evidence="1"/>
<proteinExistence type="inferred from homology"/>
<feature type="compositionally biased region" description="Basic residues" evidence="2">
    <location>
        <begin position="1024"/>
        <end position="1036"/>
    </location>
</feature>
<dbReference type="InParanoid" id="A0A0H2RY44"/>
<dbReference type="InterPro" id="IPR057596">
    <property type="entry name" value="RDRP_core"/>
</dbReference>
<comment type="catalytic activity">
    <reaction evidence="1">
        <text>RNA(n) + a ribonucleoside 5'-triphosphate = RNA(n+1) + diphosphate</text>
        <dbReference type="Rhea" id="RHEA:21248"/>
        <dbReference type="Rhea" id="RHEA-COMP:14527"/>
        <dbReference type="Rhea" id="RHEA-COMP:17342"/>
        <dbReference type="ChEBI" id="CHEBI:33019"/>
        <dbReference type="ChEBI" id="CHEBI:61557"/>
        <dbReference type="ChEBI" id="CHEBI:140395"/>
        <dbReference type="EC" id="2.7.7.48"/>
    </reaction>
</comment>
<dbReference type="Proteomes" id="UP000053477">
    <property type="component" value="Unassembled WGS sequence"/>
</dbReference>
<dbReference type="AlphaFoldDB" id="A0A0H2RY44"/>
<keyword evidence="1" id="KW-0694">RNA-binding</keyword>
<keyword evidence="5" id="KW-1185">Reference proteome</keyword>